<dbReference type="GO" id="GO:0003676">
    <property type="term" value="F:nucleic acid binding"/>
    <property type="evidence" value="ECO:0007669"/>
    <property type="project" value="InterPro"/>
</dbReference>
<protein>
    <recommendedName>
        <fullName evidence="3">Transposase family protein</fullName>
    </recommendedName>
</protein>
<dbReference type="EMBL" id="JACHVS010000001">
    <property type="protein sequence ID" value="MBB2995372.1"/>
    <property type="molecule type" value="Genomic_DNA"/>
</dbReference>
<organism evidence="1 2">
    <name type="scientific">Paeniglutamicibacter cryotolerans</name>
    <dbReference type="NCBI Taxonomy" id="670079"/>
    <lineage>
        <taxon>Bacteria</taxon>
        <taxon>Bacillati</taxon>
        <taxon>Actinomycetota</taxon>
        <taxon>Actinomycetes</taxon>
        <taxon>Micrococcales</taxon>
        <taxon>Micrococcaceae</taxon>
        <taxon>Paeniglutamicibacter</taxon>
    </lineage>
</organism>
<keyword evidence="2" id="KW-1185">Reference proteome</keyword>
<proteinExistence type="predicted"/>
<gene>
    <name evidence="1" type="ORF">E9229_001563</name>
</gene>
<accession>A0A839QQ44</accession>
<evidence type="ECO:0000313" key="2">
    <source>
        <dbReference type="Proteomes" id="UP000523000"/>
    </source>
</evidence>
<comment type="caution">
    <text evidence="1">The sequence shown here is derived from an EMBL/GenBank/DDBJ whole genome shotgun (WGS) entry which is preliminary data.</text>
</comment>
<dbReference type="InterPro" id="IPR036397">
    <property type="entry name" value="RNaseH_sf"/>
</dbReference>
<reference evidence="1 2" key="1">
    <citation type="submission" date="2020-08" db="EMBL/GenBank/DDBJ databases">
        <title>Sequencing the genomes of 1000 actinobacteria strains.</title>
        <authorList>
            <person name="Klenk H.-P."/>
        </authorList>
    </citation>
    <scope>NUCLEOTIDE SEQUENCE [LARGE SCALE GENOMIC DNA]</scope>
    <source>
        <strain evidence="1 2">DSM 22826</strain>
    </source>
</reference>
<dbReference type="PANTHER" id="PTHR35004">
    <property type="entry name" value="TRANSPOSASE RV3428C-RELATED"/>
    <property type="match status" value="1"/>
</dbReference>
<sequence>MKKFKEATRNPAKGLNGLLWLPGTVQVGFGQPDAVMARIRQVLHILLITFQFSNMRLIQAYREETAECVCQGLHTILEHIGVAPRELLFDNATGIARWVGTKVVKSKPFGTFKLHYRSSSRYCNPDSGHEKGNVEKTVGSLRRNVMVPEPGANSLQALNQLLLKQCGALGSAVYYRKGLPLAELFAHDLAASLELPGIGFDPVRYESRKADKTGNILIDSNTYAVGPSFHSRNLTVGLRRDVVQILDKHCEPIRSFPRAFVRQDETIFEPASLLQLLVNKPRARSHSPLRSLASDPVRDWLETVGPTDRRRLLNAVDAASSSTGFQASVGAADILIRRGHSLDRASLGMLARRVAHCPELTDANVNVNLSVYDTFARTEISA</sequence>
<evidence type="ECO:0008006" key="3">
    <source>
        <dbReference type="Google" id="ProtNLM"/>
    </source>
</evidence>
<name>A0A839QQ44_9MICC</name>
<dbReference type="Gene3D" id="3.30.420.10">
    <property type="entry name" value="Ribonuclease H-like superfamily/Ribonuclease H"/>
    <property type="match status" value="1"/>
</dbReference>
<dbReference type="Proteomes" id="UP000523000">
    <property type="component" value="Unassembled WGS sequence"/>
</dbReference>
<evidence type="ECO:0000313" key="1">
    <source>
        <dbReference type="EMBL" id="MBB2995372.1"/>
    </source>
</evidence>
<dbReference type="PANTHER" id="PTHR35004:SF7">
    <property type="entry name" value="INTEGRASE PROTEIN"/>
    <property type="match status" value="1"/>
</dbReference>
<dbReference type="AlphaFoldDB" id="A0A839QQ44"/>